<evidence type="ECO:0000256" key="2">
    <source>
        <dbReference type="ARBA" id="ARBA00023125"/>
    </source>
</evidence>
<gene>
    <name evidence="6" type="ORF">DS2_08862</name>
</gene>
<organism evidence="6 7">
    <name type="scientific">Catenovulum agarivorans DS-2</name>
    <dbReference type="NCBI Taxonomy" id="1328313"/>
    <lineage>
        <taxon>Bacteria</taxon>
        <taxon>Pseudomonadati</taxon>
        <taxon>Pseudomonadota</taxon>
        <taxon>Gammaproteobacteria</taxon>
        <taxon>Alteromonadales</taxon>
        <taxon>Alteromonadaceae</taxon>
        <taxon>Catenovulum</taxon>
    </lineage>
</organism>
<dbReference type="PATRIC" id="fig|1328313.3.peg.1809"/>
<dbReference type="PRINTS" id="PR00455">
    <property type="entry name" value="HTHTETR"/>
</dbReference>
<dbReference type="eggNOG" id="COG1309">
    <property type="taxonomic scope" value="Bacteria"/>
</dbReference>
<dbReference type="PANTHER" id="PTHR30055">
    <property type="entry name" value="HTH-TYPE TRANSCRIPTIONAL REGULATOR RUTR"/>
    <property type="match status" value="1"/>
</dbReference>
<dbReference type="AlphaFoldDB" id="W7QQN4"/>
<comment type="caution">
    <text evidence="6">The sequence shown here is derived from an EMBL/GenBank/DDBJ whole genome shotgun (WGS) entry which is preliminary data.</text>
</comment>
<evidence type="ECO:0000259" key="5">
    <source>
        <dbReference type="PROSITE" id="PS50977"/>
    </source>
</evidence>
<dbReference type="InterPro" id="IPR009057">
    <property type="entry name" value="Homeodomain-like_sf"/>
</dbReference>
<evidence type="ECO:0000313" key="7">
    <source>
        <dbReference type="Proteomes" id="UP000019276"/>
    </source>
</evidence>
<keyword evidence="2 4" id="KW-0238">DNA-binding</keyword>
<dbReference type="EMBL" id="ARZY01000014">
    <property type="protein sequence ID" value="EWH10198.1"/>
    <property type="molecule type" value="Genomic_DNA"/>
</dbReference>
<sequence length="203" mass="22971">MSDMKLSDKKRLQIIEAAVDLFSNSGVDATSMDMVAKVAQVSKRTVYNHFATKELLFSAVLNHMLADIECNERLKFEPTIAIDEQLLQIAQAEVNLLTSDAFLRIARMTFIQLLHDAKLAQTLNQQHIGCLGTLPNFLAQACEHGLLSIEDLELAAKQFVYQLKSLIFYPLLYGIETPNQQRYDYLIEQTVELFLARYAAKIA</sequence>
<evidence type="ECO:0000256" key="4">
    <source>
        <dbReference type="PROSITE-ProRule" id="PRU00335"/>
    </source>
</evidence>
<proteinExistence type="predicted"/>
<reference evidence="6 7" key="1">
    <citation type="journal article" date="2014" name="Genome Announc.">
        <title>Draft Genome Sequence of the Agar-Degrading Bacterium Catenovulum sp. Strain DS-2, Isolated from Intestines of Haliotis diversicolor.</title>
        <authorList>
            <person name="Shan D."/>
            <person name="Li X."/>
            <person name="Gu Z."/>
            <person name="Wei G."/>
            <person name="Gao Z."/>
            <person name="Shao Z."/>
        </authorList>
    </citation>
    <scope>NUCLEOTIDE SEQUENCE [LARGE SCALE GENOMIC DNA]</scope>
    <source>
        <strain evidence="6 7">DS-2</strain>
    </source>
</reference>
<dbReference type="GO" id="GO:0003700">
    <property type="term" value="F:DNA-binding transcription factor activity"/>
    <property type="evidence" value="ECO:0007669"/>
    <property type="project" value="TreeGrafter"/>
</dbReference>
<dbReference type="PROSITE" id="PS50977">
    <property type="entry name" value="HTH_TETR_2"/>
    <property type="match status" value="1"/>
</dbReference>
<evidence type="ECO:0000256" key="1">
    <source>
        <dbReference type="ARBA" id="ARBA00023015"/>
    </source>
</evidence>
<dbReference type="Gene3D" id="1.10.357.10">
    <property type="entry name" value="Tetracycline Repressor, domain 2"/>
    <property type="match status" value="1"/>
</dbReference>
<dbReference type="Proteomes" id="UP000019276">
    <property type="component" value="Unassembled WGS sequence"/>
</dbReference>
<protein>
    <submittedName>
        <fullName evidence="6">TetR family transcriptional regulator</fullName>
    </submittedName>
</protein>
<dbReference type="FunFam" id="1.10.10.60:FF:000141">
    <property type="entry name" value="TetR family transcriptional regulator"/>
    <property type="match status" value="1"/>
</dbReference>
<accession>W7QQN4</accession>
<dbReference type="PANTHER" id="PTHR30055:SF146">
    <property type="entry name" value="HTH-TYPE TRANSCRIPTIONAL DUAL REGULATOR CECR"/>
    <property type="match status" value="1"/>
</dbReference>
<name>W7QQN4_9ALTE</name>
<dbReference type="PROSITE" id="PS01081">
    <property type="entry name" value="HTH_TETR_1"/>
    <property type="match status" value="1"/>
</dbReference>
<dbReference type="Pfam" id="PF00440">
    <property type="entry name" value="TetR_N"/>
    <property type="match status" value="1"/>
</dbReference>
<dbReference type="GO" id="GO:0000976">
    <property type="term" value="F:transcription cis-regulatory region binding"/>
    <property type="evidence" value="ECO:0007669"/>
    <property type="project" value="TreeGrafter"/>
</dbReference>
<keyword evidence="3" id="KW-0804">Transcription</keyword>
<dbReference type="SUPFAM" id="SSF46689">
    <property type="entry name" value="Homeodomain-like"/>
    <property type="match status" value="1"/>
</dbReference>
<dbReference type="Gene3D" id="1.10.10.60">
    <property type="entry name" value="Homeodomain-like"/>
    <property type="match status" value="1"/>
</dbReference>
<feature type="DNA-binding region" description="H-T-H motif" evidence="4">
    <location>
        <begin position="31"/>
        <end position="50"/>
    </location>
</feature>
<dbReference type="InterPro" id="IPR050109">
    <property type="entry name" value="HTH-type_TetR-like_transc_reg"/>
</dbReference>
<dbReference type="InterPro" id="IPR039536">
    <property type="entry name" value="TetR_C_Proteobacteria"/>
</dbReference>
<feature type="domain" description="HTH tetR-type" evidence="5">
    <location>
        <begin position="8"/>
        <end position="68"/>
    </location>
</feature>
<dbReference type="Pfam" id="PF14246">
    <property type="entry name" value="TetR_C_7"/>
    <property type="match status" value="1"/>
</dbReference>
<keyword evidence="7" id="KW-1185">Reference proteome</keyword>
<dbReference type="STRING" id="1328313.DS2_08862"/>
<dbReference type="InterPro" id="IPR023772">
    <property type="entry name" value="DNA-bd_HTH_TetR-type_CS"/>
</dbReference>
<evidence type="ECO:0000256" key="3">
    <source>
        <dbReference type="ARBA" id="ARBA00023163"/>
    </source>
</evidence>
<dbReference type="InterPro" id="IPR001647">
    <property type="entry name" value="HTH_TetR"/>
</dbReference>
<evidence type="ECO:0000313" key="6">
    <source>
        <dbReference type="EMBL" id="EWH10198.1"/>
    </source>
</evidence>
<keyword evidence="1" id="KW-0805">Transcription regulation</keyword>